<dbReference type="RefSeq" id="WP_076393206.1">
    <property type="nucleotide sequence ID" value="NZ_FTOV01000006.1"/>
</dbReference>
<protein>
    <recommendedName>
        <fullName evidence="1">DUF4062 domain-containing protein</fullName>
    </recommendedName>
</protein>
<feature type="domain" description="DUF4062" evidence="1">
    <location>
        <begin position="5"/>
        <end position="76"/>
    </location>
</feature>
<organism evidence="2 3">
    <name type="scientific">Chryseobacterium gambrini</name>
    <dbReference type="NCBI Taxonomy" id="373672"/>
    <lineage>
        <taxon>Bacteria</taxon>
        <taxon>Pseudomonadati</taxon>
        <taxon>Bacteroidota</taxon>
        <taxon>Flavobacteriia</taxon>
        <taxon>Flavobacteriales</taxon>
        <taxon>Weeksellaceae</taxon>
        <taxon>Chryseobacterium group</taxon>
        <taxon>Chryseobacterium</taxon>
    </lineage>
</organism>
<sequence length="383" mass="44704">MAALKIFVSSTCYDLNIIRGQMRTFLSSSGHEPIMSDYNDVLFDPRIHTHESCVQEVKNADIIILIIGSRFGGTAIPKITSNVDIEGLKSQTRGTKIFDTIDKLSITQLEILNAIESDIPIFTFVDSRVSYDHHFYEKNKNKGIIDQLDFPSIDKKDTAIYIFEFINFLRLRSKNNSVIDFSKFSDIEDYLRKQFSSLLQRLLFEQRNKVVEEKRLDFLSKQIEDIKTAILTTIPSDELKETAKGAIQFRGIIEFLLSFRNIDNIETIALKNIDWQQLITELGIVEFSETRDKRRKYSKRLFAALIRNDRKFYITPYELSTLFSFISEDWNEFSKLPDQRKTALLNAIKDNFIARDINRGIIFIEETFEEYQRDLLEQADDEE</sequence>
<evidence type="ECO:0000259" key="1">
    <source>
        <dbReference type="Pfam" id="PF13271"/>
    </source>
</evidence>
<dbReference type="AlphaFoldDB" id="A0A1N7P7I7"/>
<gene>
    <name evidence="2" type="ORF">SAMN05421785_10632</name>
</gene>
<dbReference type="EMBL" id="FTOV01000006">
    <property type="protein sequence ID" value="SIT06486.1"/>
    <property type="molecule type" value="Genomic_DNA"/>
</dbReference>
<dbReference type="OrthoDB" id="9810187at2"/>
<accession>A0A1N7P7I7</accession>
<evidence type="ECO:0000313" key="3">
    <source>
        <dbReference type="Proteomes" id="UP000185781"/>
    </source>
</evidence>
<dbReference type="InterPro" id="IPR025139">
    <property type="entry name" value="DUF4062"/>
</dbReference>
<dbReference type="Proteomes" id="UP000185781">
    <property type="component" value="Unassembled WGS sequence"/>
</dbReference>
<reference evidence="2 3" key="1">
    <citation type="submission" date="2017-01" db="EMBL/GenBank/DDBJ databases">
        <authorList>
            <person name="Mah S.A."/>
            <person name="Swanson W.J."/>
            <person name="Moy G.W."/>
            <person name="Vacquier V.D."/>
        </authorList>
    </citation>
    <scope>NUCLEOTIDE SEQUENCE [LARGE SCALE GENOMIC DNA]</scope>
    <source>
        <strain evidence="2 3">DSM 18014</strain>
    </source>
</reference>
<name>A0A1N7P7I7_9FLAO</name>
<dbReference type="Pfam" id="PF13271">
    <property type="entry name" value="DUF4062"/>
    <property type="match status" value="1"/>
</dbReference>
<evidence type="ECO:0000313" key="2">
    <source>
        <dbReference type="EMBL" id="SIT06486.1"/>
    </source>
</evidence>
<proteinExistence type="predicted"/>